<dbReference type="CDD" id="cd01556">
    <property type="entry name" value="EPSP_synthase"/>
    <property type="match status" value="1"/>
</dbReference>
<feature type="active site" description="Proton acceptor" evidence="8">
    <location>
        <position position="326"/>
    </location>
</feature>
<dbReference type="InterPro" id="IPR001986">
    <property type="entry name" value="Enolpyruvate_Tfrase_dom"/>
</dbReference>
<dbReference type="Pfam" id="PF00275">
    <property type="entry name" value="EPSP_synthase"/>
    <property type="match status" value="1"/>
</dbReference>
<protein>
    <recommendedName>
        <fullName evidence="8">3-phosphoshikimate 1-carboxyvinyltransferase</fullName>
        <ecNumber evidence="8">2.5.1.19</ecNumber>
    </recommendedName>
    <alternativeName>
        <fullName evidence="8">5-enolpyruvylshikimate-3-phosphate synthase</fullName>
        <shortName evidence="8">EPSP synthase</shortName>
        <shortName evidence="8">EPSPS</shortName>
    </alternativeName>
</protein>
<dbReference type="PROSITE" id="PS00104">
    <property type="entry name" value="EPSP_SYNTHASE_1"/>
    <property type="match status" value="1"/>
</dbReference>
<dbReference type="FunFam" id="3.65.10.10:FF:000005">
    <property type="entry name" value="3-phosphoshikimate 1-carboxyvinyltransferase"/>
    <property type="match status" value="1"/>
</dbReference>
<dbReference type="GO" id="GO:0008652">
    <property type="term" value="P:amino acid biosynthetic process"/>
    <property type="evidence" value="ECO:0007669"/>
    <property type="project" value="UniProtKB-KW"/>
</dbReference>
<dbReference type="InParanoid" id="K0YKW3"/>
<feature type="binding site" evidence="8">
    <location>
        <position position="402"/>
    </location>
    <ligand>
        <name>phosphoenolpyruvate</name>
        <dbReference type="ChEBI" id="CHEBI:58702"/>
    </ligand>
</feature>
<evidence type="ECO:0000256" key="7">
    <source>
        <dbReference type="ARBA" id="ARBA00044633"/>
    </source>
</evidence>
<dbReference type="GO" id="GO:0003866">
    <property type="term" value="F:3-phosphoshikimate 1-carboxyvinyltransferase activity"/>
    <property type="evidence" value="ECO:0007669"/>
    <property type="project" value="UniProtKB-UniRule"/>
</dbReference>
<proteinExistence type="inferred from homology"/>
<dbReference type="PANTHER" id="PTHR21090:SF5">
    <property type="entry name" value="PENTAFUNCTIONAL AROM POLYPEPTIDE"/>
    <property type="match status" value="1"/>
</dbReference>
<evidence type="ECO:0000256" key="4">
    <source>
        <dbReference type="ARBA" id="ARBA00022605"/>
    </source>
</evidence>
<feature type="binding site" evidence="8">
    <location>
        <position position="32"/>
    </location>
    <ligand>
        <name>3-phosphoshikimate</name>
        <dbReference type="ChEBI" id="CHEBI:145989"/>
    </ligand>
</feature>
<dbReference type="RefSeq" id="WP_009139046.1">
    <property type="nucleotide sequence ID" value="NZ_JH815198.1"/>
</dbReference>
<dbReference type="InterPro" id="IPR036968">
    <property type="entry name" value="Enolpyruvate_Tfrase_sf"/>
</dbReference>
<keyword evidence="5 8" id="KW-0808">Transferase</keyword>
<keyword evidence="3 8" id="KW-0963">Cytoplasm</keyword>
<dbReference type="HOGENOM" id="CLU_024321_0_1_11"/>
<dbReference type="InterPro" id="IPR013792">
    <property type="entry name" value="RNA3'P_cycl/enolpyr_Trfase_a/b"/>
</dbReference>
<name>K0YKW3_9ACTN</name>
<keyword evidence="4 8" id="KW-0028">Amino-acid biosynthesis</keyword>
<feature type="binding site" evidence="8">
    <location>
        <position position="132"/>
    </location>
    <ligand>
        <name>phosphoenolpyruvate</name>
        <dbReference type="ChEBI" id="CHEBI:58702"/>
    </ligand>
</feature>
<comment type="caution">
    <text evidence="8">Lacks conserved residue(s) required for the propagation of feature annotation.</text>
</comment>
<sequence length="445" mass="46621">MDTHGNSITIAALEGPLMGSVRVPGDKSISHRAVLFSAMAQGTSRLSGVLDSDDVRSSVRAVQQLGASVNLEKMADGSLAGGITGWGPAGPKQPDAPIDCGNSGTTSRLLMGILAPWECKVTLTGDDSLQRRPMRRVTTPLVRMGARFYPEDKDTLPLEVCGTKGLRGIEYDSPVASAQVKTAVLLAGVFAQGTTVVTEPSPSRNHTELMLPLYGVSTTAASGMGSVEGPAAMHACEIDVPGDPSSAAFLACAAALVPGSAIQIENVSLNPARIGFLRTLEQMGVDASRRSVGSAGKELSGIISVQYCEKLHGCEVPAEKIASLVDEVPVLSLVAAHARGVTVFRGVEELRLKETDRVAGIIEGLSLLDVNAWMDGNDLYIEGNPDLKVPEGIVFDSKGDHRFAMTWALAGLVGGGAPVQVRGFESVSVSYPGFMEDIRSLVRVS</sequence>
<comment type="function">
    <text evidence="8">Catalyzes the transfer of the enolpyruvyl moiety of phosphoenolpyruvate (PEP) to the 5-hydroxyl of shikimate-3-phosphate (S3P) to produce enolpyruvyl shikimate-3-phosphate and inorganic phosphate.</text>
</comment>
<dbReference type="GO" id="GO:0005737">
    <property type="term" value="C:cytoplasm"/>
    <property type="evidence" value="ECO:0007669"/>
    <property type="project" value="UniProtKB-SubCell"/>
</dbReference>
<dbReference type="GO" id="GO:0009423">
    <property type="term" value="P:chorismate biosynthetic process"/>
    <property type="evidence" value="ECO:0007669"/>
    <property type="project" value="UniProtKB-UniRule"/>
</dbReference>
<dbReference type="InterPro" id="IPR023193">
    <property type="entry name" value="EPSP_synthase_CS"/>
</dbReference>
<feature type="binding site" evidence="8">
    <location>
        <position position="326"/>
    </location>
    <ligand>
        <name>3-phosphoshikimate</name>
        <dbReference type="ChEBI" id="CHEBI:145989"/>
    </ligand>
</feature>
<organism evidence="10 11">
    <name type="scientific">Slackia piriformis YIT 12062</name>
    <dbReference type="NCBI Taxonomy" id="742818"/>
    <lineage>
        <taxon>Bacteria</taxon>
        <taxon>Bacillati</taxon>
        <taxon>Actinomycetota</taxon>
        <taxon>Coriobacteriia</taxon>
        <taxon>Eggerthellales</taxon>
        <taxon>Eggerthellaceae</taxon>
        <taxon>Slackia</taxon>
    </lineage>
</organism>
<accession>K0YKW3</accession>
<evidence type="ECO:0000259" key="9">
    <source>
        <dbReference type="Pfam" id="PF00275"/>
    </source>
</evidence>
<feature type="binding site" evidence="8">
    <location>
        <position position="357"/>
    </location>
    <ligand>
        <name>phosphoenolpyruvate</name>
        <dbReference type="ChEBI" id="CHEBI:58702"/>
    </ligand>
</feature>
<feature type="binding site" evidence="8">
    <location>
        <position position="177"/>
    </location>
    <ligand>
        <name>3-phosphoshikimate</name>
        <dbReference type="ChEBI" id="CHEBI:145989"/>
    </ligand>
</feature>
<comment type="subcellular location">
    <subcellularLocation>
        <location evidence="8">Cytoplasm</location>
    </subcellularLocation>
</comment>
<evidence type="ECO:0000313" key="11">
    <source>
        <dbReference type="Proteomes" id="UP000006069"/>
    </source>
</evidence>
<dbReference type="EMBL" id="ADMD01000006">
    <property type="protein sequence ID" value="EJZ84116.1"/>
    <property type="molecule type" value="Genomic_DNA"/>
</dbReference>
<comment type="similarity">
    <text evidence="2 8">Belongs to the EPSP synthase family.</text>
</comment>
<dbReference type="GO" id="GO:0009073">
    <property type="term" value="P:aromatic amino acid family biosynthetic process"/>
    <property type="evidence" value="ECO:0007669"/>
    <property type="project" value="UniProtKB-KW"/>
</dbReference>
<evidence type="ECO:0000313" key="10">
    <source>
        <dbReference type="EMBL" id="EJZ84116.1"/>
    </source>
</evidence>
<evidence type="ECO:0000256" key="8">
    <source>
        <dbReference type="HAMAP-Rule" id="MF_00210"/>
    </source>
</evidence>
<dbReference type="PIRSF" id="PIRSF000505">
    <property type="entry name" value="EPSPS"/>
    <property type="match status" value="1"/>
</dbReference>
<comment type="pathway">
    <text evidence="1 8">Metabolic intermediate biosynthesis; chorismate biosynthesis; chorismate from D-erythrose 4-phosphate and phosphoenolpyruvate: step 6/7.</text>
</comment>
<dbReference type="OrthoDB" id="9809920at2"/>
<feature type="domain" description="Enolpyruvate transferase" evidence="9">
    <location>
        <begin position="15"/>
        <end position="437"/>
    </location>
</feature>
<evidence type="ECO:0000256" key="1">
    <source>
        <dbReference type="ARBA" id="ARBA00004811"/>
    </source>
</evidence>
<evidence type="ECO:0000256" key="5">
    <source>
        <dbReference type="ARBA" id="ARBA00022679"/>
    </source>
</evidence>
<feature type="binding site" evidence="8">
    <location>
        <position position="27"/>
    </location>
    <ligand>
        <name>phosphoenolpyruvate</name>
        <dbReference type="ChEBI" id="CHEBI:58702"/>
    </ligand>
</feature>
<comment type="catalytic activity">
    <reaction evidence="7">
        <text>3-phosphoshikimate + phosphoenolpyruvate = 5-O-(1-carboxyvinyl)-3-phosphoshikimate + phosphate</text>
        <dbReference type="Rhea" id="RHEA:21256"/>
        <dbReference type="ChEBI" id="CHEBI:43474"/>
        <dbReference type="ChEBI" id="CHEBI:57701"/>
        <dbReference type="ChEBI" id="CHEBI:58702"/>
        <dbReference type="ChEBI" id="CHEBI:145989"/>
        <dbReference type="EC" id="2.5.1.19"/>
    </reaction>
    <physiologicalReaction direction="left-to-right" evidence="7">
        <dbReference type="Rhea" id="RHEA:21257"/>
    </physiologicalReaction>
</comment>
<feature type="binding site" evidence="8">
    <location>
        <position position="104"/>
    </location>
    <ligand>
        <name>phosphoenolpyruvate</name>
        <dbReference type="ChEBI" id="CHEBI:58702"/>
    </ligand>
</feature>
<dbReference type="AlphaFoldDB" id="K0YKW3"/>
<dbReference type="eggNOG" id="COG0128">
    <property type="taxonomic scope" value="Bacteria"/>
</dbReference>
<dbReference type="UniPathway" id="UPA00053">
    <property type="reaction ID" value="UER00089"/>
</dbReference>
<dbReference type="Proteomes" id="UP000006069">
    <property type="component" value="Unassembled WGS sequence"/>
</dbReference>
<evidence type="ECO:0000256" key="3">
    <source>
        <dbReference type="ARBA" id="ARBA00022490"/>
    </source>
</evidence>
<dbReference type="PANTHER" id="PTHR21090">
    <property type="entry name" value="AROM/DEHYDROQUINATE SYNTHASE"/>
    <property type="match status" value="1"/>
</dbReference>
<dbReference type="HAMAP" id="MF_00210">
    <property type="entry name" value="EPSP_synth"/>
    <property type="match status" value="1"/>
</dbReference>
<dbReference type="NCBIfam" id="TIGR01356">
    <property type="entry name" value="aroA"/>
    <property type="match status" value="1"/>
</dbReference>
<evidence type="ECO:0000256" key="6">
    <source>
        <dbReference type="ARBA" id="ARBA00023141"/>
    </source>
</evidence>
<feature type="binding site" evidence="8">
    <location>
        <position position="179"/>
    </location>
    <ligand>
        <name>3-phosphoshikimate</name>
        <dbReference type="ChEBI" id="CHEBI:145989"/>
    </ligand>
</feature>
<feature type="binding site" evidence="8">
    <location>
        <position position="179"/>
    </location>
    <ligand>
        <name>phosphoenolpyruvate</name>
        <dbReference type="ChEBI" id="CHEBI:58702"/>
    </ligand>
</feature>
<gene>
    <name evidence="8" type="primary">aroA</name>
    <name evidence="10" type="ORF">HMPREF9451_00826</name>
</gene>
<reference evidence="10 11" key="1">
    <citation type="submission" date="2012-08" db="EMBL/GenBank/DDBJ databases">
        <title>The Genome Sequence of Slackia piriformis YIT 12062.</title>
        <authorList>
            <consortium name="The Broad Institute Genome Sequencing Platform"/>
            <person name="Earl A."/>
            <person name="Ward D."/>
            <person name="Feldgarden M."/>
            <person name="Gevers D."/>
            <person name="Morotomi M."/>
            <person name="Walker B."/>
            <person name="Young S.K."/>
            <person name="Zeng Q."/>
            <person name="Gargeya S."/>
            <person name="Fitzgerald M."/>
            <person name="Haas B."/>
            <person name="Abouelleil A."/>
            <person name="Alvarado L."/>
            <person name="Arachchi H.M."/>
            <person name="Berlin A.M."/>
            <person name="Chapman S.B."/>
            <person name="Goldberg J."/>
            <person name="Griggs A."/>
            <person name="Gujja S."/>
            <person name="Hansen M."/>
            <person name="Howarth C."/>
            <person name="Imamovic A."/>
            <person name="Larimer J."/>
            <person name="McCowen C."/>
            <person name="Montmayeur A."/>
            <person name="Murphy C."/>
            <person name="Neiman D."/>
            <person name="Pearson M."/>
            <person name="Priest M."/>
            <person name="Roberts A."/>
            <person name="Saif S."/>
            <person name="Shea T."/>
            <person name="Sisk P."/>
            <person name="Sykes S."/>
            <person name="Wortman J."/>
            <person name="Nusbaum C."/>
            <person name="Birren B."/>
        </authorList>
    </citation>
    <scope>NUCLEOTIDE SEQUENCE [LARGE SCALE GENOMIC DNA]</scope>
    <source>
        <strain evidence="10 11">YIT 12062</strain>
    </source>
</reference>
<feature type="binding site" evidence="8">
    <location>
        <position position="353"/>
    </location>
    <ligand>
        <name>3-phosphoshikimate</name>
        <dbReference type="ChEBI" id="CHEBI:145989"/>
    </ligand>
</feature>
<dbReference type="EC" id="2.5.1.19" evidence="8"/>
<dbReference type="InterPro" id="IPR006264">
    <property type="entry name" value="EPSP_synthase"/>
</dbReference>
<dbReference type="Gene3D" id="3.65.10.10">
    <property type="entry name" value="Enolpyruvate transferase domain"/>
    <property type="match status" value="2"/>
</dbReference>
<comment type="caution">
    <text evidence="10">The sequence shown here is derived from an EMBL/GenBank/DDBJ whole genome shotgun (WGS) entry which is preliminary data.</text>
</comment>
<feature type="binding site" evidence="8">
    <location>
        <position position="28"/>
    </location>
    <ligand>
        <name>3-phosphoshikimate</name>
        <dbReference type="ChEBI" id="CHEBI:145989"/>
    </ligand>
</feature>
<keyword evidence="6 8" id="KW-0057">Aromatic amino acid biosynthesis</keyword>
<dbReference type="SUPFAM" id="SSF55205">
    <property type="entry name" value="EPT/RTPC-like"/>
    <property type="match status" value="1"/>
</dbReference>
<dbReference type="PATRIC" id="fig|742818.3.peg.879"/>
<keyword evidence="11" id="KW-1185">Reference proteome</keyword>
<feature type="binding site" evidence="8">
    <location>
        <position position="27"/>
    </location>
    <ligand>
        <name>3-phosphoshikimate</name>
        <dbReference type="ChEBI" id="CHEBI:145989"/>
    </ligand>
</feature>
<evidence type="ECO:0000256" key="2">
    <source>
        <dbReference type="ARBA" id="ARBA00009948"/>
    </source>
</evidence>
<comment type="subunit">
    <text evidence="8">Monomer.</text>
</comment>
<dbReference type="FunCoup" id="K0YKW3">
    <property type="interactions" value="164"/>
</dbReference>